<evidence type="ECO:0000313" key="1">
    <source>
        <dbReference type="EMBL" id="SDN41910.1"/>
    </source>
</evidence>
<evidence type="ECO:0000313" key="2">
    <source>
        <dbReference type="Proteomes" id="UP000198680"/>
    </source>
</evidence>
<gene>
    <name evidence="1" type="ORF">SAMN05660642_04804</name>
</gene>
<dbReference type="EMBL" id="FNHE01000020">
    <property type="protein sequence ID" value="SDN41910.1"/>
    <property type="molecule type" value="Genomic_DNA"/>
</dbReference>
<sequence length="120" mass="11852">MTRPTYPRLMSSTTSRAARLAAGALAGGLTLLPLTACSFGSDTLSCSASECSVTLTGSDAQVEILGTTLSFGGVQDGRATLSVGNASVSCAQGETVTAGPLSLTCTTVEADSVELTASLG</sequence>
<organism evidence="1 2">
    <name type="scientific">Geodermatophilus siccatus</name>
    <dbReference type="NCBI Taxonomy" id="1137991"/>
    <lineage>
        <taxon>Bacteria</taxon>
        <taxon>Bacillati</taxon>
        <taxon>Actinomycetota</taxon>
        <taxon>Actinomycetes</taxon>
        <taxon>Geodermatophilales</taxon>
        <taxon>Geodermatophilaceae</taxon>
        <taxon>Geodermatophilus</taxon>
    </lineage>
</organism>
<keyword evidence="2" id="KW-1185">Reference proteome</keyword>
<reference evidence="2" key="1">
    <citation type="submission" date="2016-10" db="EMBL/GenBank/DDBJ databases">
        <authorList>
            <person name="Varghese N."/>
            <person name="Submissions S."/>
        </authorList>
    </citation>
    <scope>NUCLEOTIDE SEQUENCE [LARGE SCALE GENOMIC DNA]</scope>
    <source>
        <strain evidence="2">DSM 45419</strain>
    </source>
</reference>
<dbReference type="AlphaFoldDB" id="A0A1H0B8B3"/>
<protein>
    <submittedName>
        <fullName evidence="1">Uncharacterized protein</fullName>
    </submittedName>
</protein>
<proteinExistence type="predicted"/>
<name>A0A1H0B8B3_9ACTN</name>
<accession>A0A1H0B8B3</accession>
<dbReference type="Proteomes" id="UP000198680">
    <property type="component" value="Unassembled WGS sequence"/>
</dbReference>
<dbReference type="STRING" id="1137991.SAMN05660642_04804"/>